<dbReference type="Proteomes" id="UP000257706">
    <property type="component" value="Unassembled WGS sequence"/>
</dbReference>
<feature type="signal peptide" evidence="11">
    <location>
        <begin position="1"/>
        <end position="23"/>
    </location>
</feature>
<reference evidence="14 15" key="1">
    <citation type="submission" date="2015-12" db="EMBL/GenBank/DDBJ databases">
        <title>Genome sequence of Tistrella mobilis MCCC 1A02139.</title>
        <authorList>
            <person name="Lu L."/>
            <person name="Lai Q."/>
            <person name="Shao Z."/>
            <person name="Qian P."/>
        </authorList>
    </citation>
    <scope>NUCLEOTIDE SEQUENCE [LARGE SCALE GENOMIC DNA]</scope>
    <source>
        <strain evidence="14 15">MCCC 1A02139</strain>
    </source>
</reference>
<sequence>MKHLKTLLAAAPALALSALPAWAQDAAPAAAEAATEAAVTMDKGDTAWMMVSTILVLFMILPGLALFYGGLVRAKNMLSVLMQCTMITGVVIIVWTLWGYSMAFGDAPSMFWGGLDKAFLAGVTMDSVAATFTDGVVIPEYVFICFQMTFACITPALIVGAFAERMRFTAVVLFVILWVTFVYFPIAHMVWDSDGMLFAWGALDFAGGTVVHINAGIAGLVGCIMVGKRTGLGRDMMAPHSMTLTMVGASILWVGWFGFNAGSNLEATGGAALAMINTFTATAGALVAWVVIESLARGKASMLGAASGIVAGLVAVTPAAGLIGPVGAIVLGIIASAICYFFVTVVKNKLGYDDSLDVFGVHGIGGIVGAVGTGVFTSASLGGIGYADGVTMADQVWTQILAVLVTIAWSGIGSLILYKIVDLIVGLRVSKESETEGLDLSSHGEAAYHN</sequence>
<keyword evidence="11" id="KW-0732">Signal</keyword>
<evidence type="ECO:0000259" key="12">
    <source>
        <dbReference type="Pfam" id="PF00909"/>
    </source>
</evidence>
<dbReference type="EMBL" id="LPZR01000156">
    <property type="protein sequence ID" value="KYO52478.1"/>
    <property type="molecule type" value="Genomic_DNA"/>
</dbReference>
<proteinExistence type="inferred from homology"/>
<evidence type="ECO:0000256" key="11">
    <source>
        <dbReference type="SAM" id="SignalP"/>
    </source>
</evidence>
<feature type="transmembrane region" description="Helical" evidence="10">
    <location>
        <begin position="358"/>
        <end position="384"/>
    </location>
</feature>
<keyword evidence="7 10" id="KW-0472">Membrane</keyword>
<feature type="transmembrane region" description="Helical" evidence="10">
    <location>
        <begin position="47"/>
        <end position="68"/>
    </location>
</feature>
<evidence type="ECO:0000313" key="13">
    <source>
        <dbReference type="EMBL" id="HAE46945.1"/>
    </source>
</evidence>
<dbReference type="FunFam" id="1.10.3430.10:FF:000007">
    <property type="entry name" value="Ammonium transporter"/>
    <property type="match status" value="1"/>
</dbReference>
<comment type="caution">
    <text evidence="14">The sequence shown here is derived from an EMBL/GenBank/DDBJ whole genome shotgun (WGS) entry which is preliminary data.</text>
</comment>
<dbReference type="InterPro" id="IPR018047">
    <property type="entry name" value="Ammonium_transpt_CS"/>
</dbReference>
<evidence type="ECO:0000313" key="15">
    <source>
        <dbReference type="Proteomes" id="UP000075787"/>
    </source>
</evidence>
<evidence type="ECO:0000256" key="10">
    <source>
        <dbReference type="RuleBase" id="RU362002"/>
    </source>
</evidence>
<feature type="transmembrane region" description="Helical" evidence="10">
    <location>
        <begin position="238"/>
        <end position="259"/>
    </location>
</feature>
<dbReference type="Pfam" id="PF00909">
    <property type="entry name" value="Ammonium_transp"/>
    <property type="match status" value="1"/>
</dbReference>
<dbReference type="PROSITE" id="PS01219">
    <property type="entry name" value="AMMONIUM_TRANSP"/>
    <property type="match status" value="1"/>
</dbReference>
<feature type="transmembrane region" description="Helical" evidence="10">
    <location>
        <begin position="170"/>
        <end position="191"/>
    </location>
</feature>
<evidence type="ECO:0000313" key="14">
    <source>
        <dbReference type="EMBL" id="KYO52478.1"/>
    </source>
</evidence>
<dbReference type="Gene3D" id="1.10.3430.10">
    <property type="entry name" value="Ammonium transporter AmtB like domains"/>
    <property type="match status" value="1"/>
</dbReference>
<dbReference type="SUPFAM" id="SSF111352">
    <property type="entry name" value="Ammonium transporter"/>
    <property type="match status" value="1"/>
</dbReference>
<dbReference type="PANTHER" id="PTHR43029:SF10">
    <property type="entry name" value="AMMONIUM TRANSPORTER MEP2"/>
    <property type="match status" value="1"/>
</dbReference>
<protein>
    <recommendedName>
        <fullName evidence="9 10">Ammonium transporter</fullName>
    </recommendedName>
</protein>
<evidence type="ECO:0000256" key="3">
    <source>
        <dbReference type="ARBA" id="ARBA00022448"/>
    </source>
</evidence>
<dbReference type="InterPro" id="IPR024041">
    <property type="entry name" value="NH4_transpt_AmtB-like_dom"/>
</dbReference>
<reference evidence="13 16" key="2">
    <citation type="journal article" date="2018" name="Nat. Biotechnol.">
        <title>A standardized bacterial taxonomy based on genome phylogeny substantially revises the tree of life.</title>
        <authorList>
            <person name="Parks D.H."/>
            <person name="Chuvochina M."/>
            <person name="Waite D.W."/>
            <person name="Rinke C."/>
            <person name="Skarshewski A."/>
            <person name="Chaumeil P.A."/>
            <person name="Hugenholtz P."/>
        </authorList>
    </citation>
    <scope>NUCLEOTIDE SEQUENCE [LARGE SCALE GENOMIC DNA]</scope>
    <source>
        <strain evidence="13">UBA8739</strain>
    </source>
</reference>
<feature type="transmembrane region" description="Helical" evidence="10">
    <location>
        <begin position="303"/>
        <end position="320"/>
    </location>
</feature>
<dbReference type="PANTHER" id="PTHR43029">
    <property type="entry name" value="AMMONIUM TRANSPORTER MEP2"/>
    <property type="match status" value="1"/>
</dbReference>
<feature type="transmembrane region" description="Helical" evidence="10">
    <location>
        <begin position="396"/>
        <end position="418"/>
    </location>
</feature>
<keyword evidence="4" id="KW-1003">Cell membrane</keyword>
<evidence type="ECO:0000256" key="9">
    <source>
        <dbReference type="ARBA" id="ARBA00050025"/>
    </source>
</evidence>
<dbReference type="GeneID" id="97239247"/>
<feature type="chain" id="PRO_5033730955" description="Ammonium transporter" evidence="11">
    <location>
        <begin position="24"/>
        <end position="450"/>
    </location>
</feature>
<feature type="transmembrane region" description="Helical" evidence="10">
    <location>
        <begin position="197"/>
        <end position="226"/>
    </location>
</feature>
<evidence type="ECO:0000313" key="16">
    <source>
        <dbReference type="Proteomes" id="UP000257706"/>
    </source>
</evidence>
<dbReference type="Proteomes" id="UP000075787">
    <property type="component" value="Unassembled WGS sequence"/>
</dbReference>
<keyword evidence="5 10" id="KW-0812">Transmembrane</keyword>
<evidence type="ECO:0000256" key="7">
    <source>
        <dbReference type="ARBA" id="ARBA00023136"/>
    </source>
</evidence>
<dbReference type="InterPro" id="IPR001905">
    <property type="entry name" value="Ammonium_transpt"/>
</dbReference>
<keyword evidence="3 10" id="KW-0813">Transport</keyword>
<dbReference type="EMBL" id="DMAI01000095">
    <property type="protein sequence ID" value="HAE46945.1"/>
    <property type="molecule type" value="Genomic_DNA"/>
</dbReference>
<dbReference type="RefSeq" id="WP_062764332.1">
    <property type="nucleotide sequence ID" value="NZ_CP121024.1"/>
</dbReference>
<keyword evidence="8 10" id="KW-0924">Ammonia transport</keyword>
<dbReference type="OrthoDB" id="9814202at2"/>
<dbReference type="NCBIfam" id="TIGR00836">
    <property type="entry name" value="amt"/>
    <property type="match status" value="1"/>
</dbReference>
<dbReference type="GO" id="GO:0008519">
    <property type="term" value="F:ammonium channel activity"/>
    <property type="evidence" value="ECO:0007669"/>
    <property type="project" value="InterPro"/>
</dbReference>
<dbReference type="AlphaFoldDB" id="A0A162KYW3"/>
<feature type="domain" description="Ammonium transporter AmtB-like" evidence="12">
    <location>
        <begin position="47"/>
        <end position="448"/>
    </location>
</feature>
<feature type="transmembrane region" description="Helical" evidence="10">
    <location>
        <begin position="80"/>
        <end position="100"/>
    </location>
</feature>
<evidence type="ECO:0000256" key="1">
    <source>
        <dbReference type="ARBA" id="ARBA00004651"/>
    </source>
</evidence>
<dbReference type="InterPro" id="IPR029020">
    <property type="entry name" value="Ammonium/urea_transptr"/>
</dbReference>
<organism evidence="14 15">
    <name type="scientific">Tistrella mobilis</name>
    <dbReference type="NCBI Taxonomy" id="171437"/>
    <lineage>
        <taxon>Bacteria</taxon>
        <taxon>Pseudomonadati</taxon>
        <taxon>Pseudomonadota</taxon>
        <taxon>Alphaproteobacteria</taxon>
        <taxon>Geminicoccales</taxon>
        <taxon>Geminicoccaceae</taxon>
        <taxon>Tistrella</taxon>
    </lineage>
</organism>
<evidence type="ECO:0000256" key="5">
    <source>
        <dbReference type="ARBA" id="ARBA00022692"/>
    </source>
</evidence>
<comment type="subcellular location">
    <subcellularLocation>
        <location evidence="1 10">Cell membrane</location>
        <topology evidence="1 10">Multi-pass membrane protein</topology>
    </subcellularLocation>
</comment>
<name>A0A162KYW3_9PROT</name>
<feature type="transmembrane region" description="Helical" evidence="10">
    <location>
        <begin position="141"/>
        <end position="163"/>
    </location>
</feature>
<gene>
    <name evidence="14" type="ORF">AUP44_05740</name>
    <name evidence="13" type="ORF">DCK97_05955</name>
</gene>
<keyword evidence="6 10" id="KW-1133">Transmembrane helix</keyword>
<evidence type="ECO:0000256" key="8">
    <source>
        <dbReference type="ARBA" id="ARBA00023177"/>
    </source>
</evidence>
<feature type="transmembrane region" description="Helical" evidence="10">
    <location>
        <begin position="271"/>
        <end position="291"/>
    </location>
</feature>
<evidence type="ECO:0000256" key="2">
    <source>
        <dbReference type="ARBA" id="ARBA00005887"/>
    </source>
</evidence>
<dbReference type="GO" id="GO:0005886">
    <property type="term" value="C:plasma membrane"/>
    <property type="evidence" value="ECO:0007669"/>
    <property type="project" value="UniProtKB-SubCell"/>
</dbReference>
<evidence type="ECO:0000256" key="4">
    <source>
        <dbReference type="ARBA" id="ARBA00022475"/>
    </source>
</evidence>
<feature type="transmembrane region" description="Helical" evidence="10">
    <location>
        <begin position="326"/>
        <end position="346"/>
    </location>
</feature>
<accession>A0A162KYW3</accession>
<comment type="similarity">
    <text evidence="2 10">Belongs to the ammonia transporter channel (TC 1.A.11.2) family.</text>
</comment>
<evidence type="ECO:0000256" key="6">
    <source>
        <dbReference type="ARBA" id="ARBA00022989"/>
    </source>
</evidence>